<evidence type="ECO:0000313" key="2">
    <source>
        <dbReference type="EMBL" id="QJA56836.1"/>
    </source>
</evidence>
<dbReference type="EMBL" id="MT141240">
    <property type="protein sequence ID" value="QJA56836.1"/>
    <property type="molecule type" value="Genomic_DNA"/>
</dbReference>
<dbReference type="AlphaFoldDB" id="A0A6M3JN05"/>
<organism evidence="3">
    <name type="scientific">viral metagenome</name>
    <dbReference type="NCBI Taxonomy" id="1070528"/>
    <lineage>
        <taxon>unclassified sequences</taxon>
        <taxon>metagenomes</taxon>
        <taxon>organismal metagenomes</taxon>
    </lineage>
</organism>
<evidence type="ECO:0000256" key="1">
    <source>
        <dbReference type="SAM" id="MobiDB-lite"/>
    </source>
</evidence>
<name>A0A6M3JN05_9ZZZZ</name>
<sequence length="111" mass="12657">MKTGYKEMAQKLFVSKIKNDFPDWECSKADITSGKITLSFNSIEVALVYDEESDKYYPLSIEKHGEYNVSWDKNDLDDLRNLLGVILTDNEEPDGYDGLGKSTVYGNDEDE</sequence>
<reference evidence="3" key="1">
    <citation type="submission" date="2020-03" db="EMBL/GenBank/DDBJ databases">
        <title>The deep terrestrial virosphere.</title>
        <authorList>
            <person name="Holmfeldt K."/>
            <person name="Nilsson E."/>
            <person name="Simone D."/>
            <person name="Lopez-Fernandez M."/>
            <person name="Wu X."/>
            <person name="de Brujin I."/>
            <person name="Lundin D."/>
            <person name="Andersson A."/>
            <person name="Bertilsson S."/>
            <person name="Dopson M."/>
        </authorList>
    </citation>
    <scope>NUCLEOTIDE SEQUENCE</scope>
    <source>
        <strain evidence="3">MM415A03300</strain>
        <strain evidence="2">MM415B01784</strain>
    </source>
</reference>
<proteinExistence type="predicted"/>
<feature type="region of interest" description="Disordered" evidence="1">
    <location>
        <begin position="91"/>
        <end position="111"/>
    </location>
</feature>
<protein>
    <submittedName>
        <fullName evidence="3">Uncharacterized protein</fullName>
    </submittedName>
</protein>
<gene>
    <name evidence="3" type="ORF">MM415A03300_0004</name>
    <name evidence="2" type="ORF">MM415B01784_0026</name>
</gene>
<accession>A0A6M3JN05</accession>
<evidence type="ECO:0000313" key="3">
    <source>
        <dbReference type="EMBL" id="QJA71266.1"/>
    </source>
</evidence>
<dbReference type="EMBL" id="MT141860">
    <property type="protein sequence ID" value="QJA71266.1"/>
    <property type="molecule type" value="Genomic_DNA"/>
</dbReference>